<dbReference type="InterPro" id="IPR028344">
    <property type="entry name" value="ParE1/4"/>
</dbReference>
<dbReference type="Gene3D" id="3.30.2310.20">
    <property type="entry name" value="RelE-like"/>
    <property type="match status" value="1"/>
</dbReference>
<comment type="similarity">
    <text evidence="1 3">Belongs to the RelE toxin family.</text>
</comment>
<organism evidence="4 5">
    <name type="scientific">Methylorubrum populi</name>
    <dbReference type="NCBI Taxonomy" id="223967"/>
    <lineage>
        <taxon>Bacteria</taxon>
        <taxon>Pseudomonadati</taxon>
        <taxon>Pseudomonadota</taxon>
        <taxon>Alphaproteobacteria</taxon>
        <taxon>Hyphomicrobiales</taxon>
        <taxon>Methylobacteriaceae</taxon>
        <taxon>Methylorubrum</taxon>
    </lineage>
</organism>
<dbReference type="InterPro" id="IPR007712">
    <property type="entry name" value="RelE/ParE_toxin"/>
</dbReference>
<evidence type="ECO:0000256" key="1">
    <source>
        <dbReference type="ARBA" id="ARBA00006226"/>
    </source>
</evidence>
<name>A0A160PEU0_9HYPH</name>
<dbReference type="Proteomes" id="UP000218288">
    <property type="component" value="Chromosome"/>
</dbReference>
<dbReference type="OrthoDB" id="7173315at2"/>
<keyword evidence="2" id="KW-1277">Toxin-antitoxin system</keyword>
<proteinExistence type="inferred from homology"/>
<dbReference type="AlphaFoldDB" id="A0A160PEU0"/>
<accession>A0A160PEU0</accession>
<dbReference type="InterPro" id="IPR051803">
    <property type="entry name" value="TA_system_RelE-like_toxin"/>
</dbReference>
<dbReference type="Pfam" id="PF05016">
    <property type="entry name" value="ParE_toxin"/>
    <property type="match status" value="1"/>
</dbReference>
<gene>
    <name evidence="4" type="ORF">MPPM_1556</name>
</gene>
<reference evidence="4 5" key="1">
    <citation type="journal article" date="2016" name="Genome Announc.">
        <title>Complete Genome Sequence of Methylobacterium populi P-1M, Isolated from Pink-Pigmented Household Biofilm.</title>
        <authorList>
            <person name="Morohoshi T."/>
            <person name="Ikeda T."/>
        </authorList>
    </citation>
    <scope>NUCLEOTIDE SEQUENCE [LARGE SCALE GENOMIC DNA]</scope>
    <source>
        <strain evidence="4 5">P-1M</strain>
    </source>
</reference>
<protein>
    <recommendedName>
        <fullName evidence="3">Toxin</fullName>
    </recommendedName>
</protein>
<sequence>MSVRLSPRARADLSRIWDDSAERWGADQADRYTRLLAEGFDRLAEDPARGRRADEIRSGYFRFSVGSHVLFYRLSTDGGIEIIRILHGRMDFKRHL</sequence>
<evidence type="ECO:0000313" key="5">
    <source>
        <dbReference type="Proteomes" id="UP000218288"/>
    </source>
</evidence>
<dbReference type="InterPro" id="IPR035093">
    <property type="entry name" value="RelE/ParE_toxin_dom_sf"/>
</dbReference>
<evidence type="ECO:0000256" key="3">
    <source>
        <dbReference type="PIRNR" id="PIRNR029218"/>
    </source>
</evidence>
<evidence type="ECO:0000256" key="2">
    <source>
        <dbReference type="ARBA" id="ARBA00022649"/>
    </source>
</evidence>
<dbReference type="PANTHER" id="PTHR33755:SF9">
    <property type="entry name" value="TOXIN PARE1"/>
    <property type="match status" value="1"/>
</dbReference>
<dbReference type="PANTHER" id="PTHR33755">
    <property type="entry name" value="TOXIN PARE1-RELATED"/>
    <property type="match status" value="1"/>
</dbReference>
<dbReference type="RefSeq" id="WP_096484549.1">
    <property type="nucleotide sequence ID" value="NZ_AP014809.1"/>
</dbReference>
<dbReference type="PIRSF" id="PIRSF029218">
    <property type="entry name" value="ParE"/>
    <property type="match status" value="1"/>
</dbReference>
<evidence type="ECO:0000313" key="4">
    <source>
        <dbReference type="EMBL" id="BAU90161.1"/>
    </source>
</evidence>
<dbReference type="EMBL" id="AP014809">
    <property type="protein sequence ID" value="BAU90161.1"/>
    <property type="molecule type" value="Genomic_DNA"/>
</dbReference>